<comment type="caution">
    <text evidence="1">The sequence shown here is derived from an EMBL/GenBank/DDBJ whole genome shotgun (WGS) entry which is preliminary data.</text>
</comment>
<proteinExistence type="predicted"/>
<evidence type="ECO:0000313" key="1">
    <source>
        <dbReference type="EMBL" id="CAG8843477.1"/>
    </source>
</evidence>
<gene>
    <name evidence="1" type="ORF">GMARGA_LOCUS36564</name>
</gene>
<evidence type="ECO:0000313" key="2">
    <source>
        <dbReference type="Proteomes" id="UP000789901"/>
    </source>
</evidence>
<protein>
    <submittedName>
        <fullName evidence="1">10795_t:CDS:1</fullName>
    </submittedName>
</protein>
<organism evidence="1 2">
    <name type="scientific">Gigaspora margarita</name>
    <dbReference type="NCBI Taxonomy" id="4874"/>
    <lineage>
        <taxon>Eukaryota</taxon>
        <taxon>Fungi</taxon>
        <taxon>Fungi incertae sedis</taxon>
        <taxon>Mucoromycota</taxon>
        <taxon>Glomeromycotina</taxon>
        <taxon>Glomeromycetes</taxon>
        <taxon>Diversisporales</taxon>
        <taxon>Gigasporaceae</taxon>
        <taxon>Gigaspora</taxon>
    </lineage>
</organism>
<keyword evidence="2" id="KW-1185">Reference proteome</keyword>
<accession>A0ABN7WXZ6</accession>
<feature type="non-terminal residue" evidence="1">
    <location>
        <position position="1"/>
    </location>
</feature>
<reference evidence="1 2" key="1">
    <citation type="submission" date="2021-06" db="EMBL/GenBank/DDBJ databases">
        <authorList>
            <person name="Kallberg Y."/>
            <person name="Tangrot J."/>
            <person name="Rosling A."/>
        </authorList>
    </citation>
    <scope>NUCLEOTIDE SEQUENCE [LARGE SCALE GENOMIC DNA]</scope>
    <source>
        <strain evidence="1 2">120-4 pot B 10/14</strain>
    </source>
</reference>
<name>A0ABN7WXZ6_GIGMA</name>
<dbReference type="EMBL" id="CAJVQB010072538">
    <property type="protein sequence ID" value="CAG8843477.1"/>
    <property type="molecule type" value="Genomic_DNA"/>
</dbReference>
<sequence length="108" mass="12431">DLYSVYEKISLLLENQNNEIKELVKKSKTHISHTLNIPFYAKLVASISLYALKKIYEQFIKALHASYDNLLKLCTGSFYASMGLLCAHMIQEHLANNQLLNLNNIHQH</sequence>
<dbReference type="Proteomes" id="UP000789901">
    <property type="component" value="Unassembled WGS sequence"/>
</dbReference>